<evidence type="ECO:0000256" key="2">
    <source>
        <dbReference type="ARBA" id="ARBA00022692"/>
    </source>
</evidence>
<evidence type="ECO:0000256" key="3">
    <source>
        <dbReference type="ARBA" id="ARBA00022989"/>
    </source>
</evidence>
<dbReference type="PANTHER" id="PTHR30168:SF0">
    <property type="entry name" value="INNER MEMBRANE PROTEIN"/>
    <property type="match status" value="1"/>
</dbReference>
<dbReference type="PANTHER" id="PTHR30168">
    <property type="entry name" value="PUTATIVE MEMBRANE PROTEIN YPFJ"/>
    <property type="match status" value="1"/>
</dbReference>
<evidence type="ECO:0000313" key="7">
    <source>
        <dbReference type="EMBL" id="MCO8275441.1"/>
    </source>
</evidence>
<evidence type="ECO:0000256" key="5">
    <source>
        <dbReference type="SAM" id="MobiDB-lite"/>
    </source>
</evidence>
<keyword evidence="8" id="KW-1185">Reference proteome</keyword>
<name>A0ABT1E0R0_9ACTN</name>
<accession>A0ABT1E0R0</accession>
<feature type="region of interest" description="Disordered" evidence="5">
    <location>
        <begin position="256"/>
        <end position="296"/>
    </location>
</feature>
<dbReference type="EMBL" id="JAMYJR010000038">
    <property type="protein sequence ID" value="MCO8275441.1"/>
    <property type="molecule type" value="Genomic_DNA"/>
</dbReference>
<dbReference type="Proteomes" id="UP001523369">
    <property type="component" value="Unassembled WGS sequence"/>
</dbReference>
<evidence type="ECO:0000313" key="8">
    <source>
        <dbReference type="Proteomes" id="UP001523369"/>
    </source>
</evidence>
<keyword evidence="3 6" id="KW-1133">Transmembrane helix</keyword>
<sequence>MELNENAEIDTRQVEDRRGVRSRRRVVSGPVGGGGLVGVIITIIVVAVGVYLGFSDSGEGHGGVGAADIQQACSQDGAIQKLECRNVLYVNSIQAYWREAMPEYFDQDYRQTKTVIFSERVDTRCGTADSGVGPFYCPTDKQIYIDFTFYEVLARDLGAPGEFAQPYVLAHEYGHHIQELTGQEGEISQAQNSDISENALSVKLELQADCFAGVWAKAATGTTDAKGQKIFKSLTEQDIQEGVQAAGQIGDDTLQERAGNPVNPKEFTHGTAEQRQQSFRRGYDTGNPDGCAASSF</sequence>
<keyword evidence="2 6" id="KW-0812">Transmembrane</keyword>
<keyword evidence="4 6" id="KW-0472">Membrane</keyword>
<feature type="transmembrane region" description="Helical" evidence="6">
    <location>
        <begin position="31"/>
        <end position="54"/>
    </location>
</feature>
<proteinExistence type="predicted"/>
<gene>
    <name evidence="7" type="ORF">M1L60_33150</name>
</gene>
<reference evidence="7 8" key="1">
    <citation type="submission" date="2022-06" db="EMBL/GenBank/DDBJ databases">
        <title>New Species of the Genus Actinoplanes, ActinopZanes ferrugineus.</title>
        <authorList>
            <person name="Ding P."/>
        </authorList>
    </citation>
    <scope>NUCLEOTIDE SEQUENCE [LARGE SCALE GENOMIC DNA]</scope>
    <source>
        <strain evidence="7 8">TRM88003</strain>
    </source>
</reference>
<evidence type="ECO:0000256" key="1">
    <source>
        <dbReference type="ARBA" id="ARBA00004167"/>
    </source>
</evidence>
<dbReference type="InterPro" id="IPR007343">
    <property type="entry name" value="Uncharacterised_pept_Zn_put"/>
</dbReference>
<organism evidence="7 8">
    <name type="scientific">Paractinoplanes aksuensis</name>
    <dbReference type="NCBI Taxonomy" id="2939490"/>
    <lineage>
        <taxon>Bacteria</taxon>
        <taxon>Bacillati</taxon>
        <taxon>Actinomycetota</taxon>
        <taxon>Actinomycetes</taxon>
        <taxon>Micromonosporales</taxon>
        <taxon>Micromonosporaceae</taxon>
        <taxon>Paractinoplanes</taxon>
    </lineage>
</organism>
<evidence type="ECO:0000256" key="4">
    <source>
        <dbReference type="ARBA" id="ARBA00023136"/>
    </source>
</evidence>
<evidence type="ECO:0000256" key="6">
    <source>
        <dbReference type="SAM" id="Phobius"/>
    </source>
</evidence>
<dbReference type="Pfam" id="PF04228">
    <property type="entry name" value="Zn_peptidase"/>
    <property type="match status" value="1"/>
</dbReference>
<comment type="caution">
    <text evidence="7">The sequence shown here is derived from an EMBL/GenBank/DDBJ whole genome shotgun (WGS) entry which is preliminary data.</text>
</comment>
<dbReference type="RefSeq" id="WP_253241506.1">
    <property type="nucleotide sequence ID" value="NZ_JAMYJR010000038.1"/>
</dbReference>
<comment type="subcellular location">
    <subcellularLocation>
        <location evidence="1">Membrane</location>
        <topology evidence="1">Single-pass membrane protein</topology>
    </subcellularLocation>
</comment>
<protein>
    <submittedName>
        <fullName evidence="7">Neutral zinc metallopeptidase</fullName>
    </submittedName>
</protein>